<keyword evidence="1" id="KW-0472">Membrane</keyword>
<evidence type="ECO:0008006" key="4">
    <source>
        <dbReference type="Google" id="ProtNLM"/>
    </source>
</evidence>
<reference evidence="3" key="1">
    <citation type="submission" date="2011-03" db="EMBL/GenBank/DDBJ databases">
        <title>Draft genome sequence of Brevundimonas diminuta.</title>
        <authorList>
            <person name="Brown P.J.B."/>
            <person name="Buechlein A."/>
            <person name="Hemmerich C."/>
            <person name="Brun Y.V."/>
        </authorList>
    </citation>
    <scope>NUCLEOTIDE SEQUENCE [LARGE SCALE GENOMIC DNA]</scope>
    <source>
        <strain evidence="3">C19</strain>
    </source>
</reference>
<sequence length="134" mass="14539">MKFGITYAAALVILLALDFIWLSNAAGVLYKPNMAGLMRDKPDFVAAGVFYALYTFGLVWLVLLPALSGVVNWVDLAFRCALFGLVAYATYNLTGLSVINGWSLKLSLIDMAWGSFVTLATGLGTVFLVKMMGR</sequence>
<dbReference type="Pfam" id="PF09945">
    <property type="entry name" value="DUF2177"/>
    <property type="match status" value="1"/>
</dbReference>
<dbReference type="STRING" id="715226.ABI_05380"/>
<dbReference type="Proteomes" id="UP000006512">
    <property type="component" value="Unassembled WGS sequence"/>
</dbReference>
<proteinExistence type="predicted"/>
<keyword evidence="1" id="KW-1133">Transmembrane helix</keyword>
<dbReference type="eggNOG" id="COG4852">
    <property type="taxonomic scope" value="Bacteria"/>
</dbReference>
<dbReference type="EMBL" id="GL883077">
    <property type="protein sequence ID" value="EGF92105.1"/>
    <property type="molecule type" value="Genomic_DNA"/>
</dbReference>
<gene>
    <name evidence="2" type="ORF">ABI_05380</name>
</gene>
<organism evidence="2 3">
    <name type="scientific">Asticcacaulis biprosthecium C19</name>
    <dbReference type="NCBI Taxonomy" id="715226"/>
    <lineage>
        <taxon>Bacteria</taxon>
        <taxon>Pseudomonadati</taxon>
        <taxon>Pseudomonadota</taxon>
        <taxon>Alphaproteobacteria</taxon>
        <taxon>Caulobacterales</taxon>
        <taxon>Caulobacteraceae</taxon>
        <taxon>Asticcacaulis</taxon>
    </lineage>
</organism>
<dbReference type="AlphaFoldDB" id="F4QKF3"/>
<evidence type="ECO:0000256" key="1">
    <source>
        <dbReference type="SAM" id="Phobius"/>
    </source>
</evidence>
<accession>F4QKF3</accession>
<feature type="transmembrane region" description="Helical" evidence="1">
    <location>
        <begin position="111"/>
        <end position="129"/>
    </location>
</feature>
<evidence type="ECO:0000313" key="3">
    <source>
        <dbReference type="Proteomes" id="UP000006512"/>
    </source>
</evidence>
<feature type="transmembrane region" description="Helical" evidence="1">
    <location>
        <begin position="76"/>
        <end position="99"/>
    </location>
</feature>
<name>F4QKF3_9CAUL</name>
<feature type="transmembrane region" description="Helical" evidence="1">
    <location>
        <begin position="44"/>
        <end position="64"/>
    </location>
</feature>
<evidence type="ECO:0000313" key="2">
    <source>
        <dbReference type="EMBL" id="EGF92105.1"/>
    </source>
</evidence>
<keyword evidence="1" id="KW-0812">Transmembrane</keyword>
<protein>
    <recommendedName>
        <fullName evidence="4">Transmembrane protein</fullName>
    </recommendedName>
</protein>
<dbReference type="InterPro" id="IPR018687">
    <property type="entry name" value="DUF2177_membr"/>
</dbReference>
<dbReference type="RefSeq" id="WP_006271275.1">
    <property type="nucleotide sequence ID" value="NZ_GL883077.1"/>
</dbReference>
<dbReference type="HOGENOM" id="CLU_140354_0_0_5"/>
<keyword evidence="3" id="KW-1185">Reference proteome</keyword>
<dbReference type="OrthoDB" id="166547at2"/>